<dbReference type="EMBL" id="OZ018777">
    <property type="protein sequence ID" value="CAK9121780.1"/>
    <property type="molecule type" value="Genomic_DNA"/>
</dbReference>
<evidence type="ECO:0000313" key="3">
    <source>
        <dbReference type="Proteomes" id="UP001642485"/>
    </source>
</evidence>
<reference evidence="2 3" key="1">
    <citation type="submission" date="2024-02" db="EMBL/GenBank/DDBJ databases">
        <authorList>
            <person name="Nijsse B."/>
            <person name="Sprong H."/>
        </authorList>
    </citation>
    <scope>NUCLEOTIDE SEQUENCE [LARGE SCALE GENOMIC DNA]</scope>
    <source>
        <strain evidence="2">OB144</strain>
        <plasmid evidence="2 3">2</plasmid>
    </source>
</reference>
<dbReference type="SMART" id="SM00493">
    <property type="entry name" value="TOPRIM"/>
    <property type="match status" value="1"/>
</dbReference>
<protein>
    <submittedName>
        <fullName evidence="2">DUF6371 domain-containing protein</fullName>
    </submittedName>
</protein>
<dbReference type="InterPro" id="IPR034154">
    <property type="entry name" value="TOPRIM_DnaG/twinkle"/>
</dbReference>
<organism evidence="2 3">
    <name type="scientific">Rickettsia helvetica</name>
    <dbReference type="NCBI Taxonomy" id="35789"/>
    <lineage>
        <taxon>Bacteria</taxon>
        <taxon>Pseudomonadati</taxon>
        <taxon>Pseudomonadota</taxon>
        <taxon>Alphaproteobacteria</taxon>
        <taxon>Rickettsiales</taxon>
        <taxon>Rickettsiaceae</taxon>
        <taxon>Rickettsieae</taxon>
        <taxon>Rickettsia</taxon>
        <taxon>spotted fever group</taxon>
    </lineage>
</organism>
<gene>
    <name evidence="2" type="ORF">OB144RH_08345</name>
</gene>
<feature type="domain" description="Toprim" evidence="1">
    <location>
        <begin position="77"/>
        <end position="159"/>
    </location>
</feature>
<dbReference type="Pfam" id="PF01751">
    <property type="entry name" value="Toprim"/>
    <property type="match status" value="1"/>
</dbReference>
<keyword evidence="2" id="KW-0614">Plasmid</keyword>
<dbReference type="RefSeq" id="WP_232203728.1">
    <property type="nucleotide sequence ID" value="NZ_OY974081.1"/>
</dbReference>
<accession>A0ABM9NEC9</accession>
<sequence>MMQHNTLEAVYAYKDADDKLLGYVVRFVGKEDGKKQTLPVTYCYNAAKEEYSWRCKGFTDKGDKPIFGIEKAATCSKPILIVEGEKAALAASKILPDYAVVSWMGGSNAADRVNWSQLQWRDVIIWPDNDQPGFKAAEVIKDKLNKANDHIGFVSIVDPAQLKFNGSIHKDLLPEKWDLADKLPDGMTITNVKEAIENVRAAHLDIQQIQNVLQSTNASDASQQLVERNIWQEVFKGKIVKLKKITSLSANEFKAATFFSSEESSNYVKYLEATGKGGVAHDYLKYDSPMYQDILTSLAMRDERLSGSIKGLSSNNTPDIETIERRAKLIDDTQNLYEKKALEYSGIAGTNAVYRDYLELMVKNFGESHEKVTLYKNIVRDVSILHSAQLGMNINDLPYSHHKEIARDLYSTISEYSNRYALDATDKNKIANSVYEEHCTLKAWEQRSYEQVATSHKVYAERQKRLEQTRLADIERETERKTLVTHTEQIKHEILAAKTVAEIFVALEKDQKFFIAQNGNIKYTTFNYKFVDLVEQALEYKEQELLPKLKDVVAAVEQHGVLSTQDILAELKDSKDLEEAYKHFDSSLERHQLETQHQQIRQDKVDAKTTDEMLTAISREHEFFKSLDGKLKYAEKYDSSILSAISNAKTIEQDTLITNMHNMVVYAKKHGILNDQDILNQFNSNDSRNALKNLSKTCEKHYMNHHNKNIKQLLDDEHVNGRH</sequence>
<evidence type="ECO:0000313" key="2">
    <source>
        <dbReference type="EMBL" id="CAK9121780.1"/>
    </source>
</evidence>
<proteinExistence type="predicted"/>
<keyword evidence="3" id="KW-1185">Reference proteome</keyword>
<evidence type="ECO:0000259" key="1">
    <source>
        <dbReference type="PROSITE" id="PS50880"/>
    </source>
</evidence>
<dbReference type="InterPro" id="IPR006171">
    <property type="entry name" value="TOPRIM_dom"/>
</dbReference>
<dbReference type="Proteomes" id="UP001642485">
    <property type="component" value="Plasmid 2"/>
</dbReference>
<name>A0ABM9NEC9_RICHE</name>
<dbReference type="SUPFAM" id="SSF56731">
    <property type="entry name" value="DNA primase core"/>
    <property type="match status" value="1"/>
</dbReference>
<geneLocation type="plasmid" evidence="2 3">
    <name>2</name>
</geneLocation>
<dbReference type="CDD" id="cd01029">
    <property type="entry name" value="TOPRIM_primases"/>
    <property type="match status" value="1"/>
</dbReference>
<dbReference type="Gene3D" id="3.40.1360.10">
    <property type="match status" value="1"/>
</dbReference>
<dbReference type="PROSITE" id="PS50880">
    <property type="entry name" value="TOPRIM"/>
    <property type="match status" value="1"/>
</dbReference>